<keyword evidence="1" id="KW-1133">Transmembrane helix</keyword>
<protein>
    <submittedName>
        <fullName evidence="2">Uncharacterized protein</fullName>
    </submittedName>
</protein>
<keyword evidence="3" id="KW-1185">Reference proteome</keyword>
<evidence type="ECO:0000313" key="2">
    <source>
        <dbReference type="EMBL" id="MBC9795624.1"/>
    </source>
</evidence>
<reference evidence="2 3" key="1">
    <citation type="submission" date="2020-09" db="EMBL/GenBank/DDBJ databases">
        <title>Sinomicrobium weinanense sp. nov., a halophilic bacteria isolated from saline-alkali soil.</title>
        <authorList>
            <person name="Wu P."/>
            <person name="Ren H."/>
            <person name="Mei Y."/>
            <person name="Liang Y."/>
            <person name="Chen Z."/>
        </authorList>
    </citation>
    <scope>NUCLEOTIDE SEQUENCE [LARGE SCALE GENOMIC DNA]</scope>
    <source>
        <strain evidence="2 3">FJxs</strain>
    </source>
</reference>
<dbReference type="Proteomes" id="UP000653730">
    <property type="component" value="Unassembled WGS sequence"/>
</dbReference>
<sequence length="100" mass="11910">MKALKITGFVILKLAVITLYVFVVMQLWNWLMPMIFGITTLTFLQTLGVLLLCKLLFLGSGWRYRRGYGPPRHMKHRWKSGFREKWQEKMCNRQTDSNEQ</sequence>
<evidence type="ECO:0000256" key="1">
    <source>
        <dbReference type="SAM" id="Phobius"/>
    </source>
</evidence>
<keyword evidence="1" id="KW-0472">Membrane</keyword>
<accession>A0A926Q296</accession>
<comment type="caution">
    <text evidence="2">The sequence shown here is derived from an EMBL/GenBank/DDBJ whole genome shotgun (WGS) entry which is preliminary data.</text>
</comment>
<evidence type="ECO:0000313" key="3">
    <source>
        <dbReference type="Proteomes" id="UP000653730"/>
    </source>
</evidence>
<dbReference type="RefSeq" id="WP_187964772.1">
    <property type="nucleotide sequence ID" value="NZ_JACVDC010000012.1"/>
</dbReference>
<dbReference type="EMBL" id="JACVDC010000012">
    <property type="protein sequence ID" value="MBC9795624.1"/>
    <property type="molecule type" value="Genomic_DNA"/>
</dbReference>
<organism evidence="2 3">
    <name type="scientific">Sinomicrobium weinanense</name>
    <dbReference type="NCBI Taxonomy" id="2842200"/>
    <lineage>
        <taxon>Bacteria</taxon>
        <taxon>Pseudomonadati</taxon>
        <taxon>Bacteroidota</taxon>
        <taxon>Flavobacteriia</taxon>
        <taxon>Flavobacteriales</taxon>
        <taxon>Flavobacteriaceae</taxon>
        <taxon>Sinomicrobium</taxon>
    </lineage>
</organism>
<feature type="transmembrane region" description="Helical" evidence="1">
    <location>
        <begin position="7"/>
        <end position="28"/>
    </location>
</feature>
<keyword evidence="1" id="KW-0812">Transmembrane</keyword>
<gene>
    <name evidence="2" type="ORF">IBL28_06580</name>
</gene>
<name>A0A926Q296_9FLAO</name>
<proteinExistence type="predicted"/>
<feature type="transmembrane region" description="Helical" evidence="1">
    <location>
        <begin position="34"/>
        <end position="57"/>
    </location>
</feature>
<dbReference type="AlphaFoldDB" id="A0A926Q296"/>